<accession>A0A7Y6TXH0</accession>
<keyword evidence="1" id="KW-0472">Membrane</keyword>
<dbReference type="Proteomes" id="UP000529637">
    <property type="component" value="Unassembled WGS sequence"/>
</dbReference>
<feature type="transmembrane region" description="Helical" evidence="1">
    <location>
        <begin position="47"/>
        <end position="67"/>
    </location>
</feature>
<dbReference type="Pfam" id="PF10003">
    <property type="entry name" value="DUF2244"/>
    <property type="match status" value="1"/>
</dbReference>
<gene>
    <name evidence="2" type="ORF">HQN59_14845</name>
</gene>
<protein>
    <submittedName>
        <fullName evidence="2">DUF2244 domain-containing protein</fullName>
    </submittedName>
</protein>
<dbReference type="AlphaFoldDB" id="A0A7Y6TXH0"/>
<feature type="transmembrane region" description="Helical" evidence="1">
    <location>
        <begin position="73"/>
        <end position="92"/>
    </location>
</feature>
<proteinExistence type="predicted"/>
<organism evidence="2 3">
    <name type="scientific">Piscinibacter koreensis</name>
    <dbReference type="NCBI Taxonomy" id="2742824"/>
    <lineage>
        <taxon>Bacteria</taxon>
        <taxon>Pseudomonadati</taxon>
        <taxon>Pseudomonadota</taxon>
        <taxon>Betaproteobacteria</taxon>
        <taxon>Burkholderiales</taxon>
        <taxon>Sphaerotilaceae</taxon>
        <taxon>Piscinibacter</taxon>
    </lineage>
</organism>
<comment type="caution">
    <text evidence="2">The sequence shown here is derived from an EMBL/GenBank/DDBJ whole genome shotgun (WGS) entry which is preliminary data.</text>
</comment>
<dbReference type="EMBL" id="JABWMJ010000006">
    <property type="protein sequence ID" value="NUZ07041.1"/>
    <property type="molecule type" value="Genomic_DNA"/>
</dbReference>
<reference evidence="2 3" key="1">
    <citation type="submission" date="2020-06" db="EMBL/GenBank/DDBJ databases">
        <title>Schlegella sp. ID0723 isolated from air conditioner.</title>
        <authorList>
            <person name="Kim D.Y."/>
            <person name="Kim D.-U."/>
        </authorList>
    </citation>
    <scope>NUCLEOTIDE SEQUENCE [LARGE SCALE GENOMIC DNA]</scope>
    <source>
        <strain evidence="2 3">ID0723</strain>
    </source>
</reference>
<evidence type="ECO:0000313" key="3">
    <source>
        <dbReference type="Proteomes" id="UP000529637"/>
    </source>
</evidence>
<name>A0A7Y6TXH0_9BURK</name>
<dbReference type="InterPro" id="IPR016990">
    <property type="entry name" value="UCP032162_TM"/>
</dbReference>
<keyword evidence="1" id="KW-1133">Transmembrane helix</keyword>
<dbReference type="PIRSF" id="PIRSF032162">
    <property type="entry name" value="UCP032162_imp"/>
    <property type="match status" value="1"/>
</dbReference>
<dbReference type="RefSeq" id="WP_176069877.1">
    <property type="nucleotide sequence ID" value="NZ_JABWMJ010000006.1"/>
</dbReference>
<evidence type="ECO:0000313" key="2">
    <source>
        <dbReference type="EMBL" id="NUZ07041.1"/>
    </source>
</evidence>
<dbReference type="InterPro" id="IPR019253">
    <property type="entry name" value="DUF2244_TM"/>
</dbReference>
<keyword evidence="1" id="KW-0812">Transmembrane</keyword>
<sequence length="182" mass="20440">MSALSSHAPRGFAPAPAPLRFGRESASGDGSVEWLLKRNCSIAPRQLLMFYLSLSALSLAIATFFWVRGAPLVMPFAGIEILSVGAALLVYARHATDRERVRLATDVLTVECTIGLHTVAVELSPNWVRVEPEHGDRSWIELSDRGRRITIGRFIRPEHRRAFASELRWALRRWQYESRAAC</sequence>
<evidence type="ECO:0000256" key="1">
    <source>
        <dbReference type="SAM" id="Phobius"/>
    </source>
</evidence>
<keyword evidence="3" id="KW-1185">Reference proteome</keyword>